<protein>
    <submittedName>
        <fullName evidence="1">Hsp70 family protein</fullName>
    </submittedName>
</protein>
<gene>
    <name evidence="1" type="ORF">PGQ11_001885</name>
</gene>
<dbReference type="Gene3D" id="3.30.420.40">
    <property type="match status" value="2"/>
</dbReference>
<reference evidence="1 2" key="1">
    <citation type="journal article" date="2024" name="IMA Fungus">
        <title>Apiospora arundinis, a panoply of carbohydrate-active enzymes and secondary metabolites.</title>
        <authorList>
            <person name="Sorensen T."/>
            <person name="Petersen C."/>
            <person name="Muurmann A.T."/>
            <person name="Christiansen J.V."/>
            <person name="Brundto M.L."/>
            <person name="Overgaard C.K."/>
            <person name="Boysen A.T."/>
            <person name="Wollenberg R.D."/>
            <person name="Larsen T.O."/>
            <person name="Sorensen J.L."/>
            <person name="Nielsen K.L."/>
            <person name="Sondergaard T.E."/>
        </authorList>
    </citation>
    <scope>NUCLEOTIDE SEQUENCE [LARGE SCALE GENOMIC DNA]</scope>
    <source>
        <strain evidence="1 2">AAU 773</strain>
    </source>
</reference>
<dbReference type="InterPro" id="IPR043129">
    <property type="entry name" value="ATPase_NBD"/>
</dbReference>
<evidence type="ECO:0000313" key="2">
    <source>
        <dbReference type="Proteomes" id="UP001390339"/>
    </source>
</evidence>
<dbReference type="SUPFAM" id="SSF53067">
    <property type="entry name" value="Actin-like ATPase domain"/>
    <property type="match status" value="1"/>
</dbReference>
<organism evidence="1 2">
    <name type="scientific">Apiospora arundinis</name>
    <dbReference type="NCBI Taxonomy" id="335852"/>
    <lineage>
        <taxon>Eukaryota</taxon>
        <taxon>Fungi</taxon>
        <taxon>Dikarya</taxon>
        <taxon>Ascomycota</taxon>
        <taxon>Pezizomycotina</taxon>
        <taxon>Sordariomycetes</taxon>
        <taxon>Xylariomycetidae</taxon>
        <taxon>Amphisphaeriales</taxon>
        <taxon>Apiosporaceae</taxon>
        <taxon>Apiospora</taxon>
    </lineage>
</organism>
<proteinExistence type="predicted"/>
<dbReference type="EMBL" id="JAPCWZ010000002">
    <property type="protein sequence ID" value="KAK8876939.1"/>
    <property type="molecule type" value="Genomic_DNA"/>
</dbReference>
<evidence type="ECO:0000313" key="1">
    <source>
        <dbReference type="EMBL" id="KAK8876939.1"/>
    </source>
</evidence>
<dbReference type="PANTHER" id="PTHR42749:SF8">
    <property type="entry name" value="HSP70 FAMILY PROTEIN (AFU_ORTHOLOGUE AFUA_3G13740)"/>
    <property type="match status" value="1"/>
</dbReference>
<accession>A0ABR2JGL2</accession>
<dbReference type="CDD" id="cd10170">
    <property type="entry name" value="ASKHA_NBD_HSP70"/>
    <property type="match status" value="1"/>
</dbReference>
<dbReference type="PANTHER" id="PTHR42749">
    <property type="entry name" value="CELL SHAPE-DETERMINING PROTEIN MREB"/>
    <property type="match status" value="1"/>
</dbReference>
<dbReference type="Gene3D" id="3.90.640.10">
    <property type="entry name" value="Actin, Chain A, domain 4"/>
    <property type="match status" value="1"/>
</dbReference>
<sequence>MPDPGTASQSPGGMADAFSAKQKMVILAIDFGTSMSALQFVILEAHEIDDRSKVCPERITPVRHWPLDMNIMSPNDKMHHQVPTALLYPPEPQFRKQDPRSCQATVRETDQRNRLLFGYEINSVHAPGEEKVRRRGLPNITEERLEYFKLLFQDDPKTQKIRDELHPTVEKLKSSRHISKSSPHVDLTEDYFVRLLRHAEYYLKRMEGLADGYMTEIVLCVPVVFGLSACRDLQTALARALCLVKLGGHDVSDKWIPRFSMITEPEAGAECSLHQVPGIKEGARILVVDSGGGTCDVCAFQIAKTSPLRLEREDAPPTGDLCGSIIINGMFYDLMLKKLEKGAPYLKEYRDCSLEEIAREITAEQFEFKMKQCFNLFGDLAGEELFRCDGVRASEEHAFWKNIIRIPHSKIAEMFRYCLDKIWILVKAQLDGARQRGRPIDVVIMLGGLSRNWSYQEFLENHLKEYTSKHEDDIELLGRGKDIDPTAIAKGAVLRALKRSFVPARALPSSYGILRHIEDNVEGPEYSFLPPKDKRGKSTYSYEDGRWYFLDRILWFAQKGEEVDSDREWTMECEHFFPIGKKKLICQEVIYISDTVRESGYSRTSLRNKDCPCIGTIEADMTSLRDEGLILPDQNGSQKHWRIAITLVIKIKGLDLEVSAKWRGETKGRCIINMAPSIVSAIG</sequence>
<keyword evidence="2" id="KW-1185">Reference proteome</keyword>
<name>A0ABR2JGL2_9PEZI</name>
<dbReference type="Proteomes" id="UP001390339">
    <property type="component" value="Unassembled WGS sequence"/>
</dbReference>
<comment type="caution">
    <text evidence="1">The sequence shown here is derived from an EMBL/GenBank/DDBJ whole genome shotgun (WGS) entry which is preliminary data.</text>
</comment>